<reference evidence="3" key="1">
    <citation type="submission" date="2019-04" db="EMBL/GenBank/DDBJ databases">
        <title>Complete genome sequence of Pseudomonas veronii strain PVy, a versatile degrader capable of using multiple contaminants as sole carbon sources.</title>
        <authorList>
            <person name="Lopez-Echartea E."/>
            <person name="Ridl J."/>
            <person name="Pajer P."/>
            <person name="Strejcek M."/>
            <person name="Suman J."/>
            <person name="Uhlik O."/>
        </authorList>
    </citation>
    <scope>NUCLEOTIDE SEQUENCE [LARGE SCALE GENOMIC DNA]</scope>
    <source>
        <strain evidence="3">Pvy</strain>
    </source>
</reference>
<protein>
    <submittedName>
        <fullName evidence="2">DUF3577 domain-containing protein</fullName>
    </submittedName>
</protein>
<name>A0A4P7YBR8_PSEVE</name>
<dbReference type="EMBL" id="CP039631">
    <property type="protein sequence ID" value="QCG68173.1"/>
    <property type="molecule type" value="Genomic_DNA"/>
</dbReference>
<dbReference type="AlphaFoldDB" id="A0A4P7YBR8"/>
<accession>A0A4P7YBR8</accession>
<evidence type="ECO:0000256" key="1">
    <source>
        <dbReference type="SAM" id="MobiDB-lite"/>
    </source>
</evidence>
<dbReference type="InterPro" id="IPR021960">
    <property type="entry name" value="DUF3577"/>
</dbReference>
<dbReference type="NCBIfam" id="NF040584">
    <property type="entry name" value="STY4534_fam"/>
    <property type="match status" value="1"/>
</dbReference>
<dbReference type="Pfam" id="PF12101">
    <property type="entry name" value="DUF3577"/>
    <property type="match status" value="1"/>
</dbReference>
<sequence>MAHANQPQEASTYFNLHTVGIGYLNRVREVQVRRGQPFMACDIAALHGATDAMEYTRFDCKVAGGEAERLIRLYADAVQAEKKVLVSFRIGDLWIDPFLYTKGEKQGQPGASLKGRLLFIDWIKVNGTFEYKAPAKQEATAPTEQAPNDEPCPTSADAETEERKTPTEARVEPESPPSPCTARRDATRTVQSV</sequence>
<proteinExistence type="predicted"/>
<evidence type="ECO:0000313" key="3">
    <source>
        <dbReference type="Proteomes" id="UP000298274"/>
    </source>
</evidence>
<dbReference type="Proteomes" id="UP000298274">
    <property type="component" value="Chromosome"/>
</dbReference>
<organism evidence="2 3">
    <name type="scientific">Pseudomonas veronii</name>
    <dbReference type="NCBI Taxonomy" id="76761"/>
    <lineage>
        <taxon>Bacteria</taxon>
        <taxon>Pseudomonadati</taxon>
        <taxon>Pseudomonadota</taxon>
        <taxon>Gammaproteobacteria</taxon>
        <taxon>Pseudomonadales</taxon>
        <taxon>Pseudomonadaceae</taxon>
        <taxon>Pseudomonas</taxon>
    </lineage>
</organism>
<dbReference type="RefSeq" id="WP_046481891.1">
    <property type="nucleotide sequence ID" value="NZ_CP039631.3"/>
</dbReference>
<feature type="compositionally biased region" description="Basic and acidic residues" evidence="1">
    <location>
        <begin position="161"/>
        <end position="173"/>
    </location>
</feature>
<feature type="region of interest" description="Disordered" evidence="1">
    <location>
        <begin position="134"/>
        <end position="193"/>
    </location>
</feature>
<evidence type="ECO:0000313" key="2">
    <source>
        <dbReference type="EMBL" id="QCG68173.1"/>
    </source>
</evidence>
<gene>
    <name evidence="2" type="ORF">E4167_29910</name>
</gene>